<gene>
    <name evidence="6" type="ORF">CH360_14745</name>
    <name evidence="7" type="ORF">CH373_03865</name>
</gene>
<dbReference type="Gene3D" id="1.10.10.60">
    <property type="entry name" value="Homeodomain-like"/>
    <property type="match status" value="2"/>
</dbReference>
<evidence type="ECO:0000313" key="8">
    <source>
        <dbReference type="Proteomes" id="UP000231962"/>
    </source>
</evidence>
<dbReference type="GO" id="GO:0003700">
    <property type="term" value="F:DNA-binding transcription factor activity"/>
    <property type="evidence" value="ECO:0007669"/>
    <property type="project" value="InterPro"/>
</dbReference>
<dbReference type="GO" id="GO:0043565">
    <property type="term" value="F:sequence-specific DNA binding"/>
    <property type="evidence" value="ECO:0007669"/>
    <property type="project" value="InterPro"/>
</dbReference>
<dbReference type="PROSITE" id="PS00041">
    <property type="entry name" value="HTH_ARAC_FAMILY_1"/>
    <property type="match status" value="1"/>
</dbReference>
<feature type="transmembrane region" description="Helical" evidence="4">
    <location>
        <begin position="72"/>
        <end position="93"/>
    </location>
</feature>
<dbReference type="InterPro" id="IPR009057">
    <property type="entry name" value="Homeodomain-like_sf"/>
</dbReference>
<keyword evidence="4" id="KW-1133">Transmembrane helix</keyword>
<dbReference type="PANTHER" id="PTHR43280:SF29">
    <property type="entry name" value="ARAC-FAMILY TRANSCRIPTIONAL REGULATOR"/>
    <property type="match status" value="1"/>
</dbReference>
<keyword evidence="4" id="KW-0472">Membrane</keyword>
<dbReference type="EMBL" id="NPDZ01000001">
    <property type="protein sequence ID" value="PJZ75153.1"/>
    <property type="molecule type" value="Genomic_DNA"/>
</dbReference>
<feature type="transmembrane region" description="Helical" evidence="4">
    <location>
        <begin position="47"/>
        <end position="66"/>
    </location>
</feature>
<feature type="domain" description="HTH araC/xylS-type" evidence="5">
    <location>
        <begin position="263"/>
        <end position="365"/>
    </location>
</feature>
<keyword evidence="8" id="KW-1185">Reference proteome</keyword>
<comment type="caution">
    <text evidence="7">The sequence shown here is derived from an EMBL/GenBank/DDBJ whole genome shotgun (WGS) entry which is preliminary data.</text>
</comment>
<dbReference type="SUPFAM" id="SSF46689">
    <property type="entry name" value="Homeodomain-like"/>
    <property type="match status" value="1"/>
</dbReference>
<dbReference type="PANTHER" id="PTHR43280">
    <property type="entry name" value="ARAC-FAMILY TRANSCRIPTIONAL REGULATOR"/>
    <property type="match status" value="1"/>
</dbReference>
<sequence>MSGIDFTYYTSGFFLHLWIQFGTGLCILLALMELVKKRETKFPGGMFLLALLLASVQSRLGFTILPNSFEKAWAWTFYFSSIWAIGPTLLLVSRNMVQFALSKEVPIVIHFIPACIVFLLELSTFFLPEEARNSIIKNAASERKLSGLTALLTLGFLHQTFYCLYLWMLFRRVFKEVEIHLSKFVYLILINVFASVEFSWLGFFLMDNRILAIGASFITLGSASIFLFSSRYPNFFVSLKSELRQRRYERTQLGGIDLNAVQIRLKEFMEEERIYQEETLKIQDLAQKLLISPHQLSRVLNETYGRNFNEFVNGYRIEEAKKLLLADEARTVLSIGYEVGFNSKSTFNAQFLRITGKTPVEWRKISRNS</sequence>
<dbReference type="OrthoDB" id="340731at2"/>
<dbReference type="Proteomes" id="UP000231962">
    <property type="component" value="Unassembled WGS sequence"/>
</dbReference>
<evidence type="ECO:0000256" key="3">
    <source>
        <dbReference type="ARBA" id="ARBA00023163"/>
    </source>
</evidence>
<proteinExistence type="predicted"/>
<dbReference type="Proteomes" id="UP000231990">
    <property type="component" value="Unassembled WGS sequence"/>
</dbReference>
<evidence type="ECO:0000256" key="2">
    <source>
        <dbReference type="ARBA" id="ARBA00023125"/>
    </source>
</evidence>
<organism evidence="7 9">
    <name type="scientific">Leptospira perolatii</name>
    <dbReference type="NCBI Taxonomy" id="2023191"/>
    <lineage>
        <taxon>Bacteria</taxon>
        <taxon>Pseudomonadati</taxon>
        <taxon>Spirochaetota</taxon>
        <taxon>Spirochaetia</taxon>
        <taxon>Leptospirales</taxon>
        <taxon>Leptospiraceae</taxon>
        <taxon>Leptospira</taxon>
    </lineage>
</organism>
<keyword evidence="1" id="KW-0805">Transcription regulation</keyword>
<dbReference type="PROSITE" id="PS01124">
    <property type="entry name" value="HTH_ARAC_FAMILY_2"/>
    <property type="match status" value="1"/>
</dbReference>
<evidence type="ECO:0000313" key="9">
    <source>
        <dbReference type="Proteomes" id="UP000231990"/>
    </source>
</evidence>
<evidence type="ECO:0000313" key="7">
    <source>
        <dbReference type="EMBL" id="PJZ75153.1"/>
    </source>
</evidence>
<dbReference type="InterPro" id="IPR018060">
    <property type="entry name" value="HTH_AraC"/>
</dbReference>
<dbReference type="SMART" id="SM00342">
    <property type="entry name" value="HTH_ARAC"/>
    <property type="match status" value="1"/>
</dbReference>
<evidence type="ECO:0000259" key="5">
    <source>
        <dbReference type="PROSITE" id="PS01124"/>
    </source>
</evidence>
<dbReference type="InterPro" id="IPR018062">
    <property type="entry name" value="HTH_AraC-typ_CS"/>
</dbReference>
<reference evidence="8 9" key="1">
    <citation type="submission" date="2017-07" db="EMBL/GenBank/DDBJ databases">
        <title>Leptospira spp. isolated from tropical soils.</title>
        <authorList>
            <person name="Thibeaux R."/>
            <person name="Iraola G."/>
            <person name="Ferres I."/>
            <person name="Bierque E."/>
            <person name="Girault D."/>
            <person name="Soupe-Gilbert M.-E."/>
            <person name="Picardeau M."/>
            <person name="Goarant C."/>
        </authorList>
    </citation>
    <scope>NUCLEOTIDE SEQUENCE [LARGE SCALE GENOMIC DNA]</scope>
    <source>
        <strain evidence="7 9">FH1-B-B1</strain>
        <strain evidence="6 8">FH1-B-C1</strain>
    </source>
</reference>
<evidence type="ECO:0000256" key="1">
    <source>
        <dbReference type="ARBA" id="ARBA00023015"/>
    </source>
</evidence>
<feature type="transmembrane region" description="Helical" evidence="4">
    <location>
        <begin position="12"/>
        <end position="35"/>
    </location>
</feature>
<keyword evidence="4" id="KW-0812">Transmembrane</keyword>
<feature type="transmembrane region" description="Helical" evidence="4">
    <location>
        <begin position="181"/>
        <end position="204"/>
    </location>
</feature>
<protein>
    <submittedName>
        <fullName evidence="7">AraC family transcriptional regulator</fullName>
    </submittedName>
</protein>
<feature type="transmembrane region" description="Helical" evidence="4">
    <location>
        <begin position="105"/>
        <end position="127"/>
    </location>
</feature>
<dbReference type="AlphaFoldDB" id="A0A2M9ZTB4"/>
<dbReference type="EMBL" id="NPDY01000016">
    <property type="protein sequence ID" value="PJZ68798.1"/>
    <property type="molecule type" value="Genomic_DNA"/>
</dbReference>
<name>A0A2M9ZTB4_9LEPT</name>
<feature type="transmembrane region" description="Helical" evidence="4">
    <location>
        <begin position="210"/>
        <end position="228"/>
    </location>
</feature>
<keyword evidence="3" id="KW-0804">Transcription</keyword>
<feature type="transmembrane region" description="Helical" evidence="4">
    <location>
        <begin position="147"/>
        <end position="169"/>
    </location>
</feature>
<evidence type="ECO:0000313" key="6">
    <source>
        <dbReference type="EMBL" id="PJZ68798.1"/>
    </source>
</evidence>
<evidence type="ECO:0000256" key="4">
    <source>
        <dbReference type="SAM" id="Phobius"/>
    </source>
</evidence>
<keyword evidence="2" id="KW-0238">DNA-binding</keyword>
<accession>A0A2M9ZTB4</accession>
<dbReference type="Pfam" id="PF12833">
    <property type="entry name" value="HTH_18"/>
    <property type="match status" value="1"/>
</dbReference>